<dbReference type="Proteomes" id="UP000400924">
    <property type="component" value="Unassembled WGS sequence"/>
</dbReference>
<keyword evidence="2 5" id="KW-0808">Transferase</keyword>
<dbReference type="InterPro" id="IPR001296">
    <property type="entry name" value="Glyco_trans_1"/>
</dbReference>
<protein>
    <submittedName>
        <fullName evidence="5">Glycosyltransferase family 4 protein</fullName>
    </submittedName>
</protein>
<dbReference type="AlphaFoldDB" id="A0A5N8XHA9"/>
<sequence>MRILQIVNIGFEAGGAEKSVRLITEGLRARGHTVSVVATDRMAAGHELFADHIVPAVNGGPARRLFGYFWHHTAYRRLGRILAEFEPDVVHLHTIGEFSPSVLAATRRYPRLLTARGPEDWTLKLLRWNLGTATNGGRLSATDTARYLYLRFLQRPGYLVWLRGLDRVLALSQYMADTVRGDVGRVPLFVVPNGTESGFGYEPIADTESVLFTGRLERVKGVDVLLTAFRQVVERHPGARLVIIGDGADRARLESLAADLTSQGRVVFRGWLGKAEVAECLRAASVVAVPSRWPEVFGRVVLEAFQTGRPVVASRCGGLPELISDDNGRLVDPGDARGLADALSSLLGDRATLERLGKGAAQCAERYRLDAVVDAHEEHYQAVLAGRR</sequence>
<reference evidence="5 6" key="1">
    <citation type="submission" date="2019-07" db="EMBL/GenBank/DDBJ databases">
        <title>New species of Amycolatopsis and Streptomyces.</title>
        <authorList>
            <person name="Duangmal K."/>
            <person name="Teo W.F.A."/>
            <person name="Lipun K."/>
        </authorList>
    </citation>
    <scope>NUCLEOTIDE SEQUENCE [LARGE SCALE GENOMIC DNA]</scope>
    <source>
        <strain evidence="5 6">NBRC 106415</strain>
    </source>
</reference>
<feature type="domain" description="Glycosyltransferase subfamily 4-like N-terminal" evidence="4">
    <location>
        <begin position="14"/>
        <end position="195"/>
    </location>
</feature>
<evidence type="ECO:0000259" key="3">
    <source>
        <dbReference type="Pfam" id="PF00534"/>
    </source>
</evidence>
<dbReference type="OrthoDB" id="9809227at2"/>
<dbReference type="SUPFAM" id="SSF53756">
    <property type="entry name" value="UDP-Glycosyltransferase/glycogen phosphorylase"/>
    <property type="match status" value="1"/>
</dbReference>
<name>A0A5N8XHA9_9ACTN</name>
<dbReference type="Gene3D" id="3.40.50.2000">
    <property type="entry name" value="Glycogen Phosphorylase B"/>
    <property type="match status" value="2"/>
</dbReference>
<evidence type="ECO:0000313" key="5">
    <source>
        <dbReference type="EMBL" id="MPY58697.1"/>
    </source>
</evidence>
<gene>
    <name evidence="5" type="ORF">FNH08_16465</name>
</gene>
<evidence type="ECO:0000256" key="2">
    <source>
        <dbReference type="ARBA" id="ARBA00022679"/>
    </source>
</evidence>
<dbReference type="RefSeq" id="WP_152772229.1">
    <property type="nucleotide sequence ID" value="NZ_VJZC01000097.1"/>
</dbReference>
<dbReference type="GO" id="GO:1901137">
    <property type="term" value="P:carbohydrate derivative biosynthetic process"/>
    <property type="evidence" value="ECO:0007669"/>
    <property type="project" value="UniProtKB-ARBA"/>
</dbReference>
<organism evidence="5 6">
    <name type="scientific">Streptomyces spongiae</name>
    <dbReference type="NCBI Taxonomy" id="565072"/>
    <lineage>
        <taxon>Bacteria</taxon>
        <taxon>Bacillati</taxon>
        <taxon>Actinomycetota</taxon>
        <taxon>Actinomycetes</taxon>
        <taxon>Kitasatosporales</taxon>
        <taxon>Streptomycetaceae</taxon>
        <taxon>Streptomyces</taxon>
    </lineage>
</organism>
<dbReference type="CDD" id="cd03801">
    <property type="entry name" value="GT4_PimA-like"/>
    <property type="match status" value="1"/>
</dbReference>
<accession>A0A5N8XHA9</accession>
<feature type="domain" description="Glycosyl transferase family 1" evidence="3">
    <location>
        <begin position="206"/>
        <end position="361"/>
    </location>
</feature>
<dbReference type="GO" id="GO:0016757">
    <property type="term" value="F:glycosyltransferase activity"/>
    <property type="evidence" value="ECO:0007669"/>
    <property type="project" value="UniProtKB-KW"/>
</dbReference>
<dbReference type="InterPro" id="IPR028098">
    <property type="entry name" value="Glyco_trans_4-like_N"/>
</dbReference>
<dbReference type="Pfam" id="PF00534">
    <property type="entry name" value="Glycos_transf_1"/>
    <property type="match status" value="1"/>
</dbReference>
<dbReference type="Pfam" id="PF13439">
    <property type="entry name" value="Glyco_transf_4"/>
    <property type="match status" value="1"/>
</dbReference>
<keyword evidence="1" id="KW-0328">Glycosyltransferase</keyword>
<comment type="caution">
    <text evidence="5">The sequence shown here is derived from an EMBL/GenBank/DDBJ whole genome shotgun (WGS) entry which is preliminary data.</text>
</comment>
<dbReference type="InterPro" id="IPR050194">
    <property type="entry name" value="Glycosyltransferase_grp1"/>
</dbReference>
<evidence type="ECO:0000313" key="6">
    <source>
        <dbReference type="Proteomes" id="UP000400924"/>
    </source>
</evidence>
<evidence type="ECO:0000259" key="4">
    <source>
        <dbReference type="Pfam" id="PF13439"/>
    </source>
</evidence>
<evidence type="ECO:0000256" key="1">
    <source>
        <dbReference type="ARBA" id="ARBA00022676"/>
    </source>
</evidence>
<proteinExistence type="predicted"/>
<dbReference type="PANTHER" id="PTHR45947">
    <property type="entry name" value="SULFOQUINOVOSYL TRANSFERASE SQD2"/>
    <property type="match status" value="1"/>
</dbReference>
<dbReference type="PANTHER" id="PTHR45947:SF3">
    <property type="entry name" value="SULFOQUINOVOSYL TRANSFERASE SQD2"/>
    <property type="match status" value="1"/>
</dbReference>
<dbReference type="EMBL" id="VJZC01000097">
    <property type="protein sequence ID" value="MPY58697.1"/>
    <property type="molecule type" value="Genomic_DNA"/>
</dbReference>
<keyword evidence="6" id="KW-1185">Reference proteome</keyword>